<evidence type="ECO:0000259" key="2">
    <source>
        <dbReference type="Pfam" id="PF00171"/>
    </source>
</evidence>
<organism evidence="4 5">
    <name type="scientific">Shewanella colwelliana</name>
    <name type="common">Alteromonas colwelliana</name>
    <dbReference type="NCBI Taxonomy" id="23"/>
    <lineage>
        <taxon>Bacteria</taxon>
        <taxon>Pseudomonadati</taxon>
        <taxon>Pseudomonadota</taxon>
        <taxon>Gammaproteobacteria</taxon>
        <taxon>Alteromonadales</taxon>
        <taxon>Shewanellaceae</taxon>
        <taxon>Shewanella</taxon>
    </lineage>
</organism>
<dbReference type="OrthoDB" id="9770537at2"/>
<comment type="caution">
    <text evidence="4">The sequence shown here is derived from an EMBL/GenBank/DDBJ whole genome shotgun (WGS) entry which is preliminary data.</text>
</comment>
<dbReference type="SUPFAM" id="SSF53720">
    <property type="entry name" value="ALDH-like"/>
    <property type="match status" value="1"/>
</dbReference>
<dbReference type="EMBL" id="MCBT01000009">
    <property type="protein sequence ID" value="OEG75360.1"/>
    <property type="molecule type" value="Genomic_DNA"/>
</dbReference>
<dbReference type="RefSeq" id="WP_069670295.1">
    <property type="nucleotide sequence ID" value="NZ_BPEU01000029.1"/>
</dbReference>
<evidence type="ECO:0000313" key="5">
    <source>
        <dbReference type="Proteomes" id="UP000095230"/>
    </source>
</evidence>
<dbReference type="Gene3D" id="3.40.309.10">
    <property type="entry name" value="Aldehyde Dehydrogenase, Chain A, domain 2"/>
    <property type="match status" value="1"/>
</dbReference>
<dbReference type="Proteomes" id="UP000095230">
    <property type="component" value="Unassembled WGS sequence"/>
</dbReference>
<dbReference type="STRING" id="23.BEL05_09160"/>
<evidence type="ECO:0000313" key="3">
    <source>
        <dbReference type="EMBL" id="GIU44955.1"/>
    </source>
</evidence>
<dbReference type="AlphaFoldDB" id="A0A1E5IXT2"/>
<protein>
    <submittedName>
        <fullName evidence="4">2,5-dioxovalerate dehydrogenase</fullName>
    </submittedName>
</protein>
<evidence type="ECO:0000256" key="1">
    <source>
        <dbReference type="ARBA" id="ARBA00023002"/>
    </source>
</evidence>
<keyword evidence="1" id="KW-0560">Oxidoreductase</keyword>
<feature type="domain" description="Aldehyde dehydrogenase" evidence="2">
    <location>
        <begin position="24"/>
        <end position="480"/>
    </location>
</feature>
<name>A0A1E5IXT2_SHECO</name>
<dbReference type="Proteomes" id="UP000773469">
    <property type="component" value="Unassembled WGS sequence"/>
</dbReference>
<proteinExistence type="predicted"/>
<dbReference type="InterPro" id="IPR016161">
    <property type="entry name" value="Ald_DH/histidinol_DH"/>
</dbReference>
<dbReference type="Gene3D" id="3.40.605.10">
    <property type="entry name" value="Aldehyde Dehydrogenase, Chain A, domain 1"/>
    <property type="match status" value="1"/>
</dbReference>
<dbReference type="InterPro" id="IPR016163">
    <property type="entry name" value="Ald_DH_C"/>
</dbReference>
<dbReference type="PANTHER" id="PTHR43353">
    <property type="entry name" value="SUCCINATE-SEMIALDEHYDE DEHYDROGENASE, MITOCHONDRIAL"/>
    <property type="match status" value="1"/>
</dbReference>
<evidence type="ECO:0000313" key="6">
    <source>
        <dbReference type="Proteomes" id="UP000773469"/>
    </source>
</evidence>
<dbReference type="CDD" id="cd07129">
    <property type="entry name" value="ALDH_KGSADH"/>
    <property type="match status" value="1"/>
</dbReference>
<dbReference type="InterPro" id="IPR044151">
    <property type="entry name" value="ALDH_KGSADH"/>
</dbReference>
<dbReference type="PANTHER" id="PTHR43353:SF3">
    <property type="entry name" value="ALDEHYDE DEHYDROGENASE-RELATED"/>
    <property type="match status" value="1"/>
</dbReference>
<dbReference type="InterPro" id="IPR016162">
    <property type="entry name" value="Ald_DH_N"/>
</dbReference>
<evidence type="ECO:0000313" key="4">
    <source>
        <dbReference type="EMBL" id="OEG75360.1"/>
    </source>
</evidence>
<gene>
    <name evidence="4" type="ORF">BEL05_09160</name>
    <name evidence="3" type="ORF">TUM3794_34160</name>
</gene>
<dbReference type="InterPro" id="IPR050740">
    <property type="entry name" value="Aldehyde_DH_Superfamily"/>
</dbReference>
<reference evidence="4 5" key="1">
    <citation type="submission" date="2016-07" db="EMBL/GenBank/DDBJ databases">
        <title>Whole-genome of two Shewanella species isolated from a digestive organ of sea cucumber Apostichopus japonicus Selenka 1867.</title>
        <authorList>
            <person name="Hong H.-H."/>
            <person name="Choi H."/>
            <person name="Cheon S."/>
            <person name="Oh J.-S."/>
            <person name="Lee H.-G."/>
            <person name="Park C."/>
        </authorList>
    </citation>
    <scope>NUCLEOTIDE SEQUENCE [LARGE SCALE GENOMIC DNA]</scope>
    <source>
        <strain evidence="4 5">CSB03KR</strain>
    </source>
</reference>
<reference evidence="3 6" key="2">
    <citation type="submission" date="2021-05" db="EMBL/GenBank/DDBJ databases">
        <title>Molecular characterization for Shewanella algae harboring chromosomal blaOXA-55-like strains isolated from clinical and environment sample.</title>
        <authorList>
            <person name="Ohama Y."/>
            <person name="Aoki K."/>
            <person name="Harada S."/>
            <person name="Moriya K."/>
            <person name="Ishii Y."/>
            <person name="Tateda K."/>
        </authorList>
    </citation>
    <scope>NUCLEOTIDE SEQUENCE [LARGE SCALE GENOMIC DNA]</scope>
    <source>
        <strain evidence="3 6">MBTL60-118</strain>
    </source>
</reference>
<dbReference type="EMBL" id="BPEU01000029">
    <property type="protein sequence ID" value="GIU44955.1"/>
    <property type="molecule type" value="Genomic_DNA"/>
</dbReference>
<dbReference type="InterPro" id="IPR015590">
    <property type="entry name" value="Aldehyde_DH_dom"/>
</dbReference>
<accession>A0A1E5IXT2</accession>
<dbReference type="GO" id="GO:0016620">
    <property type="term" value="F:oxidoreductase activity, acting on the aldehyde or oxo group of donors, NAD or NADP as acceptor"/>
    <property type="evidence" value="ECO:0007669"/>
    <property type="project" value="InterPro"/>
</dbReference>
<keyword evidence="6" id="KW-1185">Reference proteome</keyword>
<sequence>MTQQTDIQLSGQHYINGQWCGQAAQFSSFNPVTNKPLNWTFAEATPEEVNAAALAAKQAFTSYRSTTPAQRAQFLETIASNIETDIEAITQTAHLETGLPMMRLQGETGRTCGQLRLFAANLREPIEHFVADLANPERQPLPKADTRLGVLPLGPVAVFGASNFPLAFSTAGGDTASALAAGCPVIVKGHPAHPATSELVTRAIANAITQCDMPAGVFNLIQGGQPQTSTALVNAPQIKAVGFTGSLKVGRILADLCAARSEPIPFYGELGSTNPQFLLPAILAEQAEQLATTQVQSMMMGHGQFCTSPGLIIATKGEALDRYVATMATSIAEQAASAMLTPGIAATYQAQVDALLSDSTATLIAQGGAAEASHQTRPIAISVSATQYLATPALQQEVFGPCAVVVKCDDAEQLQALAEQLEGQLTATIHGTTAELASAQTLIEAVSYSVGRLIFNQMPTGVEVCHSMNHGGPYPASTDGRSTSVGSAAITRFQRPICYQNMPAALLPQQLQDGHPKLQQF</sequence>
<dbReference type="Pfam" id="PF00171">
    <property type="entry name" value="Aldedh"/>
    <property type="match status" value="1"/>
</dbReference>